<sequence>MQAFMSQPVSLPSRFFRGGLRKRLARMRFSRFLLSETNSRLRQHGPLLSGAHSVFAISSSAVFAVPVGKSMKTPFLRSASLLAVLANGQHPADKLIAFFTSPVSRWARCHSKGRSTHVQPEEVQVELIQPELTKLNSWLTISLFTIFLPLSFYLNGTTQHIIEELENYNFQNQVLSPIVLFSPLSTAFNETPRFPLSVPHARIESKHDVEIEAIQSDDSPPFRVSSAFTCRDDVRETDKPYGQADMCDVSTETKLAEATRSFGFKTFSKTELLQLCPACLPRRGGNRSHELRVAILKHARRNGTPLDPKAITRRRYISPVGLGMINSKRARRLPRPFGGITTDLHI</sequence>
<comment type="caution">
    <text evidence="1">The sequence shown here is derived from an EMBL/GenBank/DDBJ whole genome shotgun (WGS) entry which is preliminary data.</text>
</comment>
<evidence type="ECO:0000313" key="2">
    <source>
        <dbReference type="Proteomes" id="UP001239213"/>
    </source>
</evidence>
<name>A0AAI9UYF7_9PEZI</name>
<organism evidence="1 2">
    <name type="scientific">Colletotrichum cuscutae</name>
    <dbReference type="NCBI Taxonomy" id="1209917"/>
    <lineage>
        <taxon>Eukaryota</taxon>
        <taxon>Fungi</taxon>
        <taxon>Dikarya</taxon>
        <taxon>Ascomycota</taxon>
        <taxon>Pezizomycotina</taxon>
        <taxon>Sordariomycetes</taxon>
        <taxon>Hypocreomycetidae</taxon>
        <taxon>Glomerellales</taxon>
        <taxon>Glomerellaceae</taxon>
        <taxon>Colletotrichum</taxon>
        <taxon>Colletotrichum acutatum species complex</taxon>
    </lineage>
</organism>
<accession>A0AAI9UYF7</accession>
<dbReference type="EMBL" id="MPDP01000263">
    <property type="protein sequence ID" value="KAK1465344.1"/>
    <property type="molecule type" value="Genomic_DNA"/>
</dbReference>
<reference evidence="1" key="1">
    <citation type="submission" date="2016-11" db="EMBL/GenBank/DDBJ databases">
        <title>The genome sequence of Colletotrichum cuscutae.</title>
        <authorList>
            <person name="Baroncelli R."/>
        </authorList>
    </citation>
    <scope>NUCLEOTIDE SEQUENCE</scope>
    <source>
        <strain evidence="1">IMI 304802</strain>
    </source>
</reference>
<dbReference type="Proteomes" id="UP001239213">
    <property type="component" value="Unassembled WGS sequence"/>
</dbReference>
<protein>
    <submittedName>
        <fullName evidence="1">Uncharacterized protein</fullName>
    </submittedName>
</protein>
<keyword evidence="2" id="KW-1185">Reference proteome</keyword>
<proteinExistence type="predicted"/>
<evidence type="ECO:0000313" key="1">
    <source>
        <dbReference type="EMBL" id="KAK1465344.1"/>
    </source>
</evidence>
<dbReference type="AlphaFoldDB" id="A0AAI9UYF7"/>
<gene>
    <name evidence="1" type="ORF">CCUS01_07751</name>
</gene>